<gene>
    <name evidence="2" type="ORF">P171DRAFT_471113</name>
</gene>
<feature type="compositionally biased region" description="Basic and acidic residues" evidence="1">
    <location>
        <begin position="75"/>
        <end position="84"/>
    </location>
</feature>
<keyword evidence="3" id="KW-1185">Reference proteome</keyword>
<evidence type="ECO:0000313" key="2">
    <source>
        <dbReference type="EMBL" id="KAF2447981.1"/>
    </source>
</evidence>
<dbReference type="AlphaFoldDB" id="A0A9P4UEZ3"/>
<evidence type="ECO:0000256" key="1">
    <source>
        <dbReference type="SAM" id="MobiDB-lite"/>
    </source>
</evidence>
<dbReference type="EMBL" id="MU001496">
    <property type="protein sequence ID" value="KAF2447981.1"/>
    <property type="molecule type" value="Genomic_DNA"/>
</dbReference>
<evidence type="ECO:0000313" key="3">
    <source>
        <dbReference type="Proteomes" id="UP000799764"/>
    </source>
</evidence>
<sequence>MPPRRQLPWAIKDGGKKTVVKPRAAKRAVQSDIDDDFFDGTVLESSRKGKERANGAEPDEELPGLSSRFAPTTRKGRETSRGDRLPSSSPPPIDADLPPPTTEFMLTGVDKFDLRDDEWMMVEDELLQTAKLFTQHLHLAEYEALKRKMEELRKETAARPVVPNAIPSVEGHFKRKAQEQAKKQKKALREVISTRDNDSEGDEEPRRAVQDRSAPSFPPARPLSTARAPATSKPLQTSGDVSHETASDSDDLDAPKRPPMKKPSPVKRPEVFAKPALPSKTPSKPARGQRRNLWDDWDELTANPKPSIAAPSPSRTPYQVSSPTNPVGLSANQQLSSPTTSFHTAVTQRIDNATPMPTKRRTTTFDDDNANTPKRGHLDKETADRLAKRKADKDREEKTKKKQKYDDIPTFLF</sequence>
<feature type="region of interest" description="Disordered" evidence="1">
    <location>
        <begin position="154"/>
        <end position="413"/>
    </location>
</feature>
<feature type="compositionally biased region" description="Basic and acidic residues" evidence="1">
    <location>
        <begin position="45"/>
        <end position="54"/>
    </location>
</feature>
<feature type="compositionally biased region" description="Pro residues" evidence="1">
    <location>
        <begin position="88"/>
        <end position="101"/>
    </location>
</feature>
<reference evidence="2" key="1">
    <citation type="journal article" date="2020" name="Stud. Mycol.">
        <title>101 Dothideomycetes genomes: a test case for predicting lifestyles and emergence of pathogens.</title>
        <authorList>
            <person name="Haridas S."/>
            <person name="Albert R."/>
            <person name="Binder M."/>
            <person name="Bloem J."/>
            <person name="Labutti K."/>
            <person name="Salamov A."/>
            <person name="Andreopoulos B."/>
            <person name="Baker S."/>
            <person name="Barry K."/>
            <person name="Bills G."/>
            <person name="Bluhm B."/>
            <person name="Cannon C."/>
            <person name="Castanera R."/>
            <person name="Culley D."/>
            <person name="Daum C."/>
            <person name="Ezra D."/>
            <person name="Gonzalez J."/>
            <person name="Henrissat B."/>
            <person name="Kuo A."/>
            <person name="Liang C."/>
            <person name="Lipzen A."/>
            <person name="Lutzoni F."/>
            <person name="Magnuson J."/>
            <person name="Mondo S."/>
            <person name="Nolan M."/>
            <person name="Ohm R."/>
            <person name="Pangilinan J."/>
            <person name="Park H.-J."/>
            <person name="Ramirez L."/>
            <person name="Alfaro M."/>
            <person name="Sun H."/>
            <person name="Tritt A."/>
            <person name="Yoshinaga Y."/>
            <person name="Zwiers L.-H."/>
            <person name="Turgeon B."/>
            <person name="Goodwin S."/>
            <person name="Spatafora J."/>
            <person name="Crous P."/>
            <person name="Grigoriev I."/>
        </authorList>
    </citation>
    <scope>NUCLEOTIDE SEQUENCE</scope>
    <source>
        <strain evidence="2">CBS 690.94</strain>
    </source>
</reference>
<name>A0A9P4UEZ3_9PLEO</name>
<proteinExistence type="predicted"/>
<dbReference type="OrthoDB" id="5374569at2759"/>
<feature type="compositionally biased region" description="Polar residues" evidence="1">
    <location>
        <begin position="313"/>
        <end position="351"/>
    </location>
</feature>
<feature type="compositionally biased region" description="Basic and acidic residues" evidence="1">
    <location>
        <begin position="176"/>
        <end position="210"/>
    </location>
</feature>
<accession>A0A9P4UEZ3</accession>
<feature type="region of interest" description="Disordered" evidence="1">
    <location>
        <begin position="1"/>
        <end position="102"/>
    </location>
</feature>
<feature type="compositionally biased region" description="Basic and acidic residues" evidence="1">
    <location>
        <begin position="376"/>
        <end position="407"/>
    </location>
</feature>
<protein>
    <submittedName>
        <fullName evidence="2">Uncharacterized protein</fullName>
    </submittedName>
</protein>
<dbReference type="Proteomes" id="UP000799764">
    <property type="component" value="Unassembled WGS sequence"/>
</dbReference>
<organism evidence="2 3">
    <name type="scientific">Karstenula rhodostoma CBS 690.94</name>
    <dbReference type="NCBI Taxonomy" id="1392251"/>
    <lineage>
        <taxon>Eukaryota</taxon>
        <taxon>Fungi</taxon>
        <taxon>Dikarya</taxon>
        <taxon>Ascomycota</taxon>
        <taxon>Pezizomycotina</taxon>
        <taxon>Dothideomycetes</taxon>
        <taxon>Pleosporomycetidae</taxon>
        <taxon>Pleosporales</taxon>
        <taxon>Massarineae</taxon>
        <taxon>Didymosphaeriaceae</taxon>
        <taxon>Karstenula</taxon>
    </lineage>
</organism>
<comment type="caution">
    <text evidence="2">The sequence shown here is derived from an EMBL/GenBank/DDBJ whole genome shotgun (WGS) entry which is preliminary data.</text>
</comment>